<evidence type="ECO:0000313" key="2">
    <source>
        <dbReference type="Proteomes" id="UP000054304"/>
    </source>
</evidence>
<evidence type="ECO:0000313" key="1">
    <source>
        <dbReference type="EMBL" id="CEP60071.1"/>
    </source>
</evidence>
<organism evidence="1 2">
    <name type="scientific">Lachancea lanzarotensis</name>
    <dbReference type="NCBI Taxonomy" id="1245769"/>
    <lineage>
        <taxon>Eukaryota</taxon>
        <taxon>Fungi</taxon>
        <taxon>Dikarya</taxon>
        <taxon>Ascomycota</taxon>
        <taxon>Saccharomycotina</taxon>
        <taxon>Saccharomycetes</taxon>
        <taxon>Saccharomycetales</taxon>
        <taxon>Saccharomycetaceae</taxon>
        <taxon>Lachancea</taxon>
    </lineage>
</organism>
<protein>
    <submittedName>
        <fullName evidence="1">LALA0S01e02366g1_1</fullName>
    </submittedName>
</protein>
<dbReference type="OrthoDB" id="4068713at2759"/>
<gene>
    <name evidence="1" type="ORF">LALA0_S01e02366g</name>
</gene>
<dbReference type="Proteomes" id="UP000054304">
    <property type="component" value="Unassembled WGS sequence"/>
</dbReference>
<dbReference type="HOGENOM" id="CLU_042690_0_0_1"/>
<name>A0A0C7N3M8_9SACH</name>
<accession>A0A0C7N3M8</accession>
<dbReference type="GeneID" id="34683442"/>
<sequence length="396" mass="44571">MDQSNSKVAYVRIDNLPPGKTWRQVKYMVGGLIHHTSILQVKMLPPVQSIVPPFMPFQSCIVSLKRSDGQLNRLLIDLNGYTWEYYRLMAYAVPPLHAPNNSAFLAAGPTTGLDQLNPPASVQSSTATPVPPPSAQLMMPFAPMPPMYYPATRSQPFPRDTYLRQQNNQFGRKMRQVFSEESFRRQMSARGMHQLSLGGFPPCLHWDVNGNYGLTPQEPLSSTGNPKIHIKTAHPEYFGKLKWTVLKDFIKLKCQRLLEMETSGAATNTREFYVGVYEDAETAVDVEVLDSTSDSASTHSTDLKEHDVVNDVVDNEVDNERIEQTGSSLEEIDKTAENLEALSLDSDHRVVSATIYKAIVGFHSRELCDLCRDSLQDQEYSLGYKLTVNELPLLEW</sequence>
<dbReference type="AlphaFoldDB" id="A0A0C7N3M8"/>
<proteinExistence type="predicted"/>
<dbReference type="RefSeq" id="XP_022626316.1">
    <property type="nucleotide sequence ID" value="XM_022774195.1"/>
</dbReference>
<reference evidence="1 2" key="1">
    <citation type="submission" date="2014-12" db="EMBL/GenBank/DDBJ databases">
        <authorList>
            <person name="Neuveglise Cecile"/>
        </authorList>
    </citation>
    <scope>NUCLEOTIDE SEQUENCE [LARGE SCALE GENOMIC DNA]</scope>
    <source>
        <strain evidence="1 2">CBS 12615</strain>
    </source>
</reference>
<keyword evidence="2" id="KW-1185">Reference proteome</keyword>
<dbReference type="EMBL" id="LN736360">
    <property type="protein sequence ID" value="CEP60071.1"/>
    <property type="molecule type" value="Genomic_DNA"/>
</dbReference>